<organism evidence="12 13">
    <name type="scientific">Actinokineospora diospyrosa</name>
    <dbReference type="NCBI Taxonomy" id="103728"/>
    <lineage>
        <taxon>Bacteria</taxon>
        <taxon>Bacillati</taxon>
        <taxon>Actinomycetota</taxon>
        <taxon>Actinomycetes</taxon>
        <taxon>Pseudonocardiales</taxon>
        <taxon>Pseudonocardiaceae</taxon>
        <taxon>Actinokineospora</taxon>
    </lineage>
</organism>
<evidence type="ECO:0000256" key="8">
    <source>
        <dbReference type="ARBA" id="ARBA00023012"/>
    </source>
</evidence>
<dbReference type="SUPFAM" id="SSF55874">
    <property type="entry name" value="ATPase domain of HSP90 chaperone/DNA topoisomerase II/histidine kinase"/>
    <property type="match status" value="1"/>
</dbReference>
<dbReference type="Pfam" id="PF02518">
    <property type="entry name" value="HATPase_c"/>
    <property type="match status" value="1"/>
</dbReference>
<keyword evidence="6 12" id="KW-0418">Kinase</keyword>
<proteinExistence type="predicted"/>
<keyword evidence="5" id="KW-0547">Nucleotide-binding</keyword>
<keyword evidence="8" id="KW-0902">Two-component regulatory system</keyword>
<gene>
    <name evidence="12" type="ORF">LV75_005155</name>
</gene>
<keyword evidence="10" id="KW-0812">Transmembrane</keyword>
<evidence type="ECO:0000256" key="5">
    <source>
        <dbReference type="ARBA" id="ARBA00022741"/>
    </source>
</evidence>
<dbReference type="InterPro" id="IPR003594">
    <property type="entry name" value="HATPase_dom"/>
</dbReference>
<comment type="caution">
    <text evidence="12">The sequence shown here is derived from an EMBL/GenBank/DDBJ whole genome shotgun (WGS) entry which is preliminary data.</text>
</comment>
<protein>
    <recommendedName>
        <fullName evidence="2">histidine kinase</fullName>
        <ecNumber evidence="2">2.7.13.3</ecNumber>
    </recommendedName>
</protein>
<evidence type="ECO:0000256" key="2">
    <source>
        <dbReference type="ARBA" id="ARBA00012438"/>
    </source>
</evidence>
<evidence type="ECO:0000313" key="12">
    <source>
        <dbReference type="EMBL" id="MCP2272629.1"/>
    </source>
</evidence>
<evidence type="ECO:0000313" key="13">
    <source>
        <dbReference type="Proteomes" id="UP001205185"/>
    </source>
</evidence>
<comment type="catalytic activity">
    <reaction evidence="1">
        <text>ATP + protein L-histidine = ADP + protein N-phospho-L-histidine.</text>
        <dbReference type="EC" id="2.7.13.3"/>
    </reaction>
</comment>
<feature type="transmembrane region" description="Helical" evidence="10">
    <location>
        <begin position="79"/>
        <end position="102"/>
    </location>
</feature>
<dbReference type="InterPro" id="IPR011712">
    <property type="entry name" value="Sig_transdc_His_kin_sub3_dim/P"/>
</dbReference>
<evidence type="ECO:0000256" key="3">
    <source>
        <dbReference type="ARBA" id="ARBA00022553"/>
    </source>
</evidence>
<dbReference type="Gene3D" id="1.20.5.1930">
    <property type="match status" value="1"/>
</dbReference>
<dbReference type="PANTHER" id="PTHR24421:SF10">
    <property type="entry name" value="NITRATE_NITRITE SENSOR PROTEIN NARQ"/>
    <property type="match status" value="1"/>
</dbReference>
<name>A0ABT1IJ91_9PSEU</name>
<evidence type="ECO:0000256" key="9">
    <source>
        <dbReference type="SAM" id="Coils"/>
    </source>
</evidence>
<dbReference type="EMBL" id="JAMTCO010000013">
    <property type="protein sequence ID" value="MCP2272629.1"/>
    <property type="molecule type" value="Genomic_DNA"/>
</dbReference>
<keyword evidence="3" id="KW-0597">Phosphoprotein</keyword>
<feature type="transmembrane region" description="Helical" evidence="10">
    <location>
        <begin position="131"/>
        <end position="152"/>
    </location>
</feature>
<dbReference type="InterPro" id="IPR050482">
    <property type="entry name" value="Sensor_HK_TwoCompSys"/>
</dbReference>
<evidence type="ECO:0000256" key="6">
    <source>
        <dbReference type="ARBA" id="ARBA00022777"/>
    </source>
</evidence>
<feature type="domain" description="Histidine kinase/HSP90-like ATPase" evidence="11">
    <location>
        <begin position="286"/>
        <end position="375"/>
    </location>
</feature>
<evidence type="ECO:0000259" key="11">
    <source>
        <dbReference type="SMART" id="SM00387"/>
    </source>
</evidence>
<dbReference type="SMART" id="SM00387">
    <property type="entry name" value="HATPase_c"/>
    <property type="match status" value="1"/>
</dbReference>
<evidence type="ECO:0000256" key="7">
    <source>
        <dbReference type="ARBA" id="ARBA00022840"/>
    </source>
</evidence>
<keyword evidence="7" id="KW-0067">ATP-binding</keyword>
<keyword evidence="9" id="KW-0175">Coiled coil</keyword>
<evidence type="ECO:0000256" key="4">
    <source>
        <dbReference type="ARBA" id="ARBA00022679"/>
    </source>
</evidence>
<dbReference type="Gene3D" id="3.30.565.10">
    <property type="entry name" value="Histidine kinase-like ATPase, C-terminal domain"/>
    <property type="match status" value="1"/>
</dbReference>
<dbReference type="PANTHER" id="PTHR24421">
    <property type="entry name" value="NITRATE/NITRITE SENSOR PROTEIN NARX-RELATED"/>
    <property type="match status" value="1"/>
</dbReference>
<accession>A0ABT1IJ91</accession>
<dbReference type="Proteomes" id="UP001205185">
    <property type="component" value="Unassembled WGS sequence"/>
</dbReference>
<feature type="coiled-coil region" evidence="9">
    <location>
        <begin position="156"/>
        <end position="183"/>
    </location>
</feature>
<dbReference type="GO" id="GO:0016301">
    <property type="term" value="F:kinase activity"/>
    <property type="evidence" value="ECO:0007669"/>
    <property type="project" value="UniProtKB-KW"/>
</dbReference>
<evidence type="ECO:0000256" key="10">
    <source>
        <dbReference type="SAM" id="Phobius"/>
    </source>
</evidence>
<feature type="transmembrane region" description="Helical" evidence="10">
    <location>
        <begin position="49"/>
        <end position="67"/>
    </location>
</feature>
<keyword evidence="4" id="KW-0808">Transferase</keyword>
<keyword evidence="10" id="KW-1133">Transmembrane helix</keyword>
<reference evidence="12 13" key="1">
    <citation type="submission" date="2022-06" db="EMBL/GenBank/DDBJ databases">
        <title>Genomic Encyclopedia of Archaeal and Bacterial Type Strains, Phase II (KMG-II): from individual species to whole genera.</title>
        <authorList>
            <person name="Goeker M."/>
        </authorList>
    </citation>
    <scope>NUCLEOTIDE SEQUENCE [LARGE SCALE GENOMIC DNA]</scope>
    <source>
        <strain evidence="12 13">DSM 44255</strain>
    </source>
</reference>
<feature type="transmembrane region" description="Helical" evidence="10">
    <location>
        <begin position="7"/>
        <end position="29"/>
    </location>
</feature>
<dbReference type="CDD" id="cd16917">
    <property type="entry name" value="HATPase_UhpB-NarQ-NarX-like"/>
    <property type="match status" value="1"/>
</dbReference>
<evidence type="ECO:0000256" key="1">
    <source>
        <dbReference type="ARBA" id="ARBA00000085"/>
    </source>
</evidence>
<sequence>MRDGSRFGRWVDIVVVVVHGVVLGAVLFAQNSPLGTFRLSPAGIAAVPGQIGLLGVLCLLLSCAAVLTRRRWPSTAAVLLLAAALPLSSPWLVLLPWISLLYSVAVTSDRRPGVVTLLAALATTLVHHNGVLVHAVVPGMVMVIAWLVGVAVGGHRARVAERIHRAEAEAARAKQRVVDERLRIARDLHDVIAHGMSVITVQAGYAHLVLDDRPGQARTALGAIETTGRETLVEMRRLLGVLRAEPDDETGPPGLANLGELVVRTRSAGVAVEVVVRGETRDLPAGVDVSAYRIAQEALTNVVKHANTDSCVLTVEITGDALCVEVVDRGRGGQANAGHGLAGMRERAAAHGGTVEAEPVPGGGFAVRARLPLAGVPA</sequence>
<dbReference type="EC" id="2.7.13.3" evidence="2"/>
<dbReference type="Pfam" id="PF07730">
    <property type="entry name" value="HisKA_3"/>
    <property type="match status" value="1"/>
</dbReference>
<dbReference type="RefSeq" id="WP_253889555.1">
    <property type="nucleotide sequence ID" value="NZ_BAAAVB010000008.1"/>
</dbReference>
<dbReference type="InterPro" id="IPR036890">
    <property type="entry name" value="HATPase_C_sf"/>
</dbReference>
<keyword evidence="10" id="KW-0472">Membrane</keyword>
<keyword evidence="13" id="KW-1185">Reference proteome</keyword>